<feature type="chain" id="PRO_5044799849" description="Antistasin-like domain-containing protein" evidence="4">
    <location>
        <begin position="24"/>
        <end position="408"/>
    </location>
</feature>
<comment type="caution">
    <text evidence="6">The sequence shown here is derived from an EMBL/GenBank/DDBJ whole genome shotgun (WGS) entry which is preliminary data.</text>
</comment>
<keyword evidence="4" id="KW-0732">Signal</keyword>
<keyword evidence="7" id="KW-1185">Reference proteome</keyword>
<dbReference type="Proteomes" id="UP001519460">
    <property type="component" value="Unassembled WGS sequence"/>
</dbReference>
<feature type="domain" description="Antistasin-like" evidence="5">
    <location>
        <begin position="312"/>
        <end position="340"/>
    </location>
</feature>
<evidence type="ECO:0000256" key="2">
    <source>
        <dbReference type="ARBA" id="ARBA00022900"/>
    </source>
</evidence>
<accession>A0ABD0LDP3</accession>
<evidence type="ECO:0000259" key="5">
    <source>
        <dbReference type="PROSITE" id="PS51252"/>
    </source>
</evidence>
<protein>
    <recommendedName>
        <fullName evidence="5">Antistasin-like domain-containing protein</fullName>
    </recommendedName>
</protein>
<dbReference type="PROSITE" id="PS51252">
    <property type="entry name" value="ANTISTASIN"/>
    <property type="match status" value="6"/>
</dbReference>
<feature type="transmembrane region" description="Helical" evidence="3">
    <location>
        <begin position="278"/>
        <end position="299"/>
    </location>
</feature>
<proteinExistence type="predicted"/>
<evidence type="ECO:0000256" key="1">
    <source>
        <dbReference type="ARBA" id="ARBA00022690"/>
    </source>
</evidence>
<organism evidence="6 7">
    <name type="scientific">Batillaria attramentaria</name>
    <dbReference type="NCBI Taxonomy" id="370345"/>
    <lineage>
        <taxon>Eukaryota</taxon>
        <taxon>Metazoa</taxon>
        <taxon>Spiralia</taxon>
        <taxon>Lophotrochozoa</taxon>
        <taxon>Mollusca</taxon>
        <taxon>Gastropoda</taxon>
        <taxon>Caenogastropoda</taxon>
        <taxon>Sorbeoconcha</taxon>
        <taxon>Cerithioidea</taxon>
        <taxon>Batillariidae</taxon>
        <taxon>Batillaria</taxon>
    </lineage>
</organism>
<dbReference type="Gene3D" id="2.10.22.10">
    <property type="entry name" value="Antistasin, domain 1"/>
    <property type="match status" value="6"/>
</dbReference>
<feature type="domain" description="Antistasin-like" evidence="5">
    <location>
        <begin position="177"/>
        <end position="206"/>
    </location>
</feature>
<feature type="non-terminal residue" evidence="6">
    <location>
        <position position="1"/>
    </location>
</feature>
<feature type="domain" description="Antistasin-like" evidence="5">
    <location>
        <begin position="152"/>
        <end position="177"/>
    </location>
</feature>
<dbReference type="InterPro" id="IPR011061">
    <property type="entry name" value="Hirudin/antistatin"/>
</dbReference>
<name>A0ABD0LDP3_9CAEN</name>
<evidence type="ECO:0000313" key="6">
    <source>
        <dbReference type="EMBL" id="KAK7497437.1"/>
    </source>
</evidence>
<feature type="domain" description="Antistasin-like" evidence="5">
    <location>
        <begin position="371"/>
        <end position="400"/>
    </location>
</feature>
<evidence type="ECO:0000256" key="3">
    <source>
        <dbReference type="SAM" id="Phobius"/>
    </source>
</evidence>
<feature type="domain" description="Antistasin-like" evidence="5">
    <location>
        <begin position="112"/>
        <end position="146"/>
    </location>
</feature>
<feature type="signal peptide" evidence="4">
    <location>
        <begin position="1"/>
        <end position="23"/>
    </location>
</feature>
<feature type="domain" description="Antistasin-like" evidence="5">
    <location>
        <begin position="346"/>
        <end position="371"/>
    </location>
</feature>
<dbReference type="EMBL" id="JACVVK020000058">
    <property type="protein sequence ID" value="KAK7497437.1"/>
    <property type="molecule type" value="Genomic_DNA"/>
</dbReference>
<dbReference type="AlphaFoldDB" id="A0ABD0LDP3"/>
<dbReference type="InterPro" id="IPR004094">
    <property type="entry name" value="Antistasin-like"/>
</dbReference>
<dbReference type="GO" id="GO:0004867">
    <property type="term" value="F:serine-type endopeptidase inhibitor activity"/>
    <property type="evidence" value="ECO:0007669"/>
    <property type="project" value="UniProtKB-KW"/>
</dbReference>
<evidence type="ECO:0000313" key="7">
    <source>
        <dbReference type="Proteomes" id="UP001519460"/>
    </source>
</evidence>
<reference evidence="6 7" key="1">
    <citation type="journal article" date="2023" name="Sci. Data">
        <title>Genome assembly of the Korean intertidal mud-creeper Batillaria attramentaria.</title>
        <authorList>
            <person name="Patra A.K."/>
            <person name="Ho P.T."/>
            <person name="Jun S."/>
            <person name="Lee S.J."/>
            <person name="Kim Y."/>
            <person name="Won Y.J."/>
        </authorList>
    </citation>
    <scope>NUCLEOTIDE SEQUENCE [LARGE SCALE GENOMIC DNA]</scope>
    <source>
        <strain evidence="6">Wonlab-2016</strain>
    </source>
</reference>
<dbReference type="Pfam" id="PF02822">
    <property type="entry name" value="Antistasin"/>
    <property type="match status" value="6"/>
</dbReference>
<keyword evidence="3" id="KW-1133">Transmembrane helix</keyword>
<evidence type="ECO:0000256" key="4">
    <source>
        <dbReference type="SAM" id="SignalP"/>
    </source>
</evidence>
<sequence length="408" mass="44173">KPAMAINTSTLALLVGFCAVAQALVAVPRYPFPGGPVFPVDPVDPVGPVRPGGCGPVCAIHCDYGNVLDHRGCPTCRCREGPVCGLSTCQLIKCAYGVIRDIDSNGCERCRCRQRPICATSNCQRIKCANGVIRDTDANGCETCTCRPRDVCQPRYCPRPCPNGYVYDRNGCQTCQCKPRDCGPICRLGCPNGFETGPDGCPICRCKPAFDSCRDRCLSYCLTRRNRPSGCACSCPRYDIRDRLKLPPGCASNCTSYNLRLDFSNRKAVQAYLSPETMAVNVSIVILLVGFCAVAHALVPEPSRTRYPTPGRPGRCGPVCAIHCEHGNVLDRRGCPTCRCREGPICRDRYCPRSCPNGYVNDRNGCKTCRCKARSCGPICRLGCPNGFVTGPDGCPICMCKSFGGELV</sequence>
<keyword evidence="3" id="KW-0812">Transmembrane</keyword>
<gene>
    <name evidence="6" type="ORF">BaRGS_00011279</name>
</gene>
<keyword evidence="3" id="KW-0472">Membrane</keyword>
<keyword evidence="1" id="KW-0646">Protease inhibitor</keyword>
<dbReference type="SUPFAM" id="SSF57262">
    <property type="entry name" value="Leech antihemostatic proteins"/>
    <property type="match status" value="3"/>
</dbReference>
<keyword evidence="2" id="KW-0722">Serine protease inhibitor</keyword>